<accession>A0ABR2KZY4</accession>
<sequence>MRKPIKDQTFSFGRAGVESHKNETSSKFTCGRSLTDSERMRVPIKSNAPSFAQANVD</sequence>
<dbReference type="Proteomes" id="UP001470230">
    <property type="component" value="Unassembled WGS sequence"/>
</dbReference>
<reference evidence="2 3" key="1">
    <citation type="submission" date="2024-04" db="EMBL/GenBank/DDBJ databases">
        <title>Tritrichomonas musculus Genome.</title>
        <authorList>
            <person name="Alves-Ferreira E."/>
            <person name="Grigg M."/>
            <person name="Lorenzi H."/>
            <person name="Galac M."/>
        </authorList>
    </citation>
    <scope>NUCLEOTIDE SEQUENCE [LARGE SCALE GENOMIC DNA]</scope>
    <source>
        <strain evidence="2 3">EAF2021</strain>
    </source>
</reference>
<feature type="region of interest" description="Disordered" evidence="1">
    <location>
        <begin position="1"/>
        <end position="57"/>
    </location>
</feature>
<feature type="compositionally biased region" description="Polar residues" evidence="1">
    <location>
        <begin position="47"/>
        <end position="57"/>
    </location>
</feature>
<name>A0ABR2KZY4_9EUKA</name>
<protein>
    <submittedName>
        <fullName evidence="2">Uncharacterized protein</fullName>
    </submittedName>
</protein>
<evidence type="ECO:0000256" key="1">
    <source>
        <dbReference type="SAM" id="MobiDB-lite"/>
    </source>
</evidence>
<dbReference type="EMBL" id="JAPFFF010000002">
    <property type="protein sequence ID" value="KAK8896679.1"/>
    <property type="molecule type" value="Genomic_DNA"/>
</dbReference>
<gene>
    <name evidence="2" type="ORF">M9Y10_014593</name>
</gene>
<feature type="compositionally biased region" description="Polar residues" evidence="1">
    <location>
        <begin position="25"/>
        <end position="34"/>
    </location>
</feature>
<evidence type="ECO:0000313" key="2">
    <source>
        <dbReference type="EMBL" id="KAK8896679.1"/>
    </source>
</evidence>
<evidence type="ECO:0000313" key="3">
    <source>
        <dbReference type="Proteomes" id="UP001470230"/>
    </source>
</evidence>
<organism evidence="2 3">
    <name type="scientific">Tritrichomonas musculus</name>
    <dbReference type="NCBI Taxonomy" id="1915356"/>
    <lineage>
        <taxon>Eukaryota</taxon>
        <taxon>Metamonada</taxon>
        <taxon>Parabasalia</taxon>
        <taxon>Tritrichomonadida</taxon>
        <taxon>Tritrichomonadidae</taxon>
        <taxon>Tritrichomonas</taxon>
    </lineage>
</organism>
<comment type="caution">
    <text evidence="2">The sequence shown here is derived from an EMBL/GenBank/DDBJ whole genome shotgun (WGS) entry which is preliminary data.</text>
</comment>
<proteinExistence type="predicted"/>
<keyword evidence="3" id="KW-1185">Reference proteome</keyword>